<keyword evidence="2" id="KW-0812">Transmembrane</keyword>
<feature type="region of interest" description="Disordered" evidence="1">
    <location>
        <begin position="139"/>
        <end position="163"/>
    </location>
</feature>
<dbReference type="Proteomes" id="UP000292958">
    <property type="component" value="Unassembled WGS sequence"/>
</dbReference>
<comment type="caution">
    <text evidence="3">The sequence shown here is derived from an EMBL/GenBank/DDBJ whole genome shotgun (WGS) entry which is preliminary data.</text>
</comment>
<dbReference type="OrthoDB" id="2035856at2"/>
<organism evidence="3 4">
    <name type="scientific">Edaphobacter modestus</name>
    <dbReference type="NCBI Taxonomy" id="388466"/>
    <lineage>
        <taxon>Bacteria</taxon>
        <taxon>Pseudomonadati</taxon>
        <taxon>Acidobacteriota</taxon>
        <taxon>Terriglobia</taxon>
        <taxon>Terriglobales</taxon>
        <taxon>Acidobacteriaceae</taxon>
        <taxon>Edaphobacter</taxon>
    </lineage>
</organism>
<keyword evidence="2" id="KW-1133">Transmembrane helix</keyword>
<gene>
    <name evidence="3" type="ORF">BDD14_1323</name>
</gene>
<keyword evidence="4" id="KW-1185">Reference proteome</keyword>
<keyword evidence="2" id="KW-0472">Membrane</keyword>
<evidence type="ECO:0000256" key="2">
    <source>
        <dbReference type="SAM" id="Phobius"/>
    </source>
</evidence>
<feature type="transmembrane region" description="Helical" evidence="2">
    <location>
        <begin position="107"/>
        <end position="126"/>
    </location>
</feature>
<sequence>MDHPDLAERDGRPLEGQGLVVVTDLLGGGELVLCYAAILYPAETWKILPVGVGWFFFGRSMAEKSVTLVTSTSDSGEIQKILWGRRGAAQLGMLTFAIGVLTQQWHIAIMGIVYSCITAAAMWQNFRARLALPVRSLVGKDSSPTDADERHDRDQHPGGMRRY</sequence>
<evidence type="ECO:0000256" key="1">
    <source>
        <dbReference type="SAM" id="MobiDB-lite"/>
    </source>
</evidence>
<accession>A0A4Q7YR30</accession>
<evidence type="ECO:0000313" key="4">
    <source>
        <dbReference type="Proteomes" id="UP000292958"/>
    </source>
</evidence>
<reference evidence="3 4" key="1">
    <citation type="submission" date="2019-02" db="EMBL/GenBank/DDBJ databases">
        <title>Genomic Encyclopedia of Archaeal and Bacterial Type Strains, Phase II (KMG-II): from individual species to whole genera.</title>
        <authorList>
            <person name="Goeker M."/>
        </authorList>
    </citation>
    <scope>NUCLEOTIDE SEQUENCE [LARGE SCALE GENOMIC DNA]</scope>
    <source>
        <strain evidence="3 4">DSM 18101</strain>
    </source>
</reference>
<feature type="compositionally biased region" description="Basic and acidic residues" evidence="1">
    <location>
        <begin position="147"/>
        <end position="156"/>
    </location>
</feature>
<dbReference type="AlphaFoldDB" id="A0A4Q7YR30"/>
<dbReference type="RefSeq" id="WP_130418064.1">
    <property type="nucleotide sequence ID" value="NZ_SHKW01000001.1"/>
</dbReference>
<protein>
    <submittedName>
        <fullName evidence="3">Uncharacterized protein</fullName>
    </submittedName>
</protein>
<proteinExistence type="predicted"/>
<name>A0A4Q7YR30_9BACT</name>
<evidence type="ECO:0000313" key="3">
    <source>
        <dbReference type="EMBL" id="RZU39920.1"/>
    </source>
</evidence>
<dbReference type="EMBL" id="SHKW01000001">
    <property type="protein sequence ID" value="RZU39920.1"/>
    <property type="molecule type" value="Genomic_DNA"/>
</dbReference>